<comment type="caution">
    <text evidence="1">The sequence shown here is derived from an EMBL/GenBank/DDBJ whole genome shotgun (WGS) entry which is preliminary data.</text>
</comment>
<dbReference type="EMBL" id="JAAIUW010000004">
    <property type="protein sequence ID" value="KAF7834825.1"/>
    <property type="molecule type" value="Genomic_DNA"/>
</dbReference>
<dbReference type="AlphaFoldDB" id="A0A835CAB7"/>
<evidence type="ECO:0000313" key="1">
    <source>
        <dbReference type="EMBL" id="KAF7834825.1"/>
    </source>
</evidence>
<evidence type="ECO:0000313" key="2">
    <source>
        <dbReference type="Proteomes" id="UP000634136"/>
    </source>
</evidence>
<organism evidence="1 2">
    <name type="scientific">Senna tora</name>
    <dbReference type="NCBI Taxonomy" id="362788"/>
    <lineage>
        <taxon>Eukaryota</taxon>
        <taxon>Viridiplantae</taxon>
        <taxon>Streptophyta</taxon>
        <taxon>Embryophyta</taxon>
        <taxon>Tracheophyta</taxon>
        <taxon>Spermatophyta</taxon>
        <taxon>Magnoliopsida</taxon>
        <taxon>eudicotyledons</taxon>
        <taxon>Gunneridae</taxon>
        <taxon>Pentapetalae</taxon>
        <taxon>rosids</taxon>
        <taxon>fabids</taxon>
        <taxon>Fabales</taxon>
        <taxon>Fabaceae</taxon>
        <taxon>Caesalpinioideae</taxon>
        <taxon>Cassia clade</taxon>
        <taxon>Senna</taxon>
    </lineage>
</organism>
<keyword evidence="2" id="KW-1185">Reference proteome</keyword>
<dbReference type="Proteomes" id="UP000634136">
    <property type="component" value="Unassembled WGS sequence"/>
</dbReference>
<protein>
    <submittedName>
        <fullName evidence="1">Uncharacterized protein</fullName>
    </submittedName>
</protein>
<sequence length="74" mass="8411">MAICHRESHRIHDFYEPHGRKWLLWPVGVFTGSVMKVGGFSNFRSYTWAYNDLTGSRIAPAPATLAFALEIDGR</sequence>
<reference evidence="1" key="1">
    <citation type="submission" date="2020-09" db="EMBL/GenBank/DDBJ databases">
        <title>Genome-Enabled Discovery of Anthraquinone Biosynthesis in Senna tora.</title>
        <authorList>
            <person name="Kang S.-H."/>
            <person name="Pandey R.P."/>
            <person name="Lee C.-M."/>
            <person name="Sim J.-S."/>
            <person name="Jeong J.-T."/>
            <person name="Choi B.-S."/>
            <person name="Jung M."/>
            <person name="Ginzburg D."/>
            <person name="Zhao K."/>
            <person name="Won S.Y."/>
            <person name="Oh T.-J."/>
            <person name="Yu Y."/>
            <person name="Kim N.-H."/>
            <person name="Lee O.R."/>
            <person name="Lee T.-H."/>
            <person name="Bashyal P."/>
            <person name="Kim T.-S."/>
            <person name="Lee W.-H."/>
            <person name="Kawkins C."/>
            <person name="Kim C.-K."/>
            <person name="Kim J.S."/>
            <person name="Ahn B.O."/>
            <person name="Rhee S.Y."/>
            <person name="Sohng J.K."/>
        </authorList>
    </citation>
    <scope>NUCLEOTIDE SEQUENCE</scope>
    <source>
        <tissue evidence="1">Leaf</tissue>
    </source>
</reference>
<accession>A0A835CAB7</accession>
<gene>
    <name evidence="1" type="ORF">G2W53_009684</name>
</gene>
<proteinExistence type="predicted"/>
<name>A0A835CAB7_9FABA</name>